<gene>
    <name evidence="3" type="ORF">IT779_10475</name>
</gene>
<dbReference type="InterPro" id="IPR003399">
    <property type="entry name" value="Mce/MlaD"/>
</dbReference>
<reference evidence="3" key="1">
    <citation type="submission" date="2020-11" db="EMBL/GenBank/DDBJ databases">
        <title>Nocardia NEAU-351.nov., a novel actinomycete isolated from the cow dung.</title>
        <authorList>
            <person name="Zhang X."/>
        </authorList>
    </citation>
    <scope>NUCLEOTIDE SEQUENCE</scope>
    <source>
        <strain evidence="3">NEAU-351</strain>
    </source>
</reference>
<dbReference type="Pfam" id="PF02470">
    <property type="entry name" value="MlaD"/>
    <property type="match status" value="1"/>
</dbReference>
<evidence type="ECO:0000256" key="1">
    <source>
        <dbReference type="SAM" id="Phobius"/>
    </source>
</evidence>
<dbReference type="EMBL" id="JADMLG010000003">
    <property type="protein sequence ID" value="MBH0776708.1"/>
    <property type="molecule type" value="Genomic_DNA"/>
</dbReference>
<organism evidence="3 4">
    <name type="scientific">Nocardia bovistercoris</name>
    <dbReference type="NCBI Taxonomy" id="2785916"/>
    <lineage>
        <taxon>Bacteria</taxon>
        <taxon>Bacillati</taxon>
        <taxon>Actinomycetota</taxon>
        <taxon>Actinomycetes</taxon>
        <taxon>Mycobacteriales</taxon>
        <taxon>Nocardiaceae</taxon>
        <taxon>Nocardia</taxon>
    </lineage>
</organism>
<proteinExistence type="predicted"/>
<accession>A0A931N3M6</accession>
<sequence>MPREMSPRAVISRFAGSDVLLGGAVVAVAAIVLAGAVLLYVRPPGRVGVVFETTDAASIGVGAEVRVAGITVGRVSELSLGARAVRVRADIDEATFVGDRSRVEVRMLTPVGGYAVTLVSLGDRPLGTEVIPADRVVVPYSIGDVLQAAPTVTDKVDGATVERNIDQIATALRHNPESVGSMIDGMRSVAAVLDRQRTQVATVAGLAAEYLRTFDGSRDFVFDLVRRVDIMLSTYNTVHAGFNEAYRLLGDVLHRIEPLERFYLGHKAEVVAAATELRSALAQFDSELGPVVDRLQEMRGIFAQWLTPRGLAEIGAGALSVPELCVPVPGRTC</sequence>
<keyword evidence="4" id="KW-1185">Reference proteome</keyword>
<evidence type="ECO:0000313" key="3">
    <source>
        <dbReference type="EMBL" id="MBH0776708.1"/>
    </source>
</evidence>
<keyword evidence="1" id="KW-0812">Transmembrane</keyword>
<dbReference type="InterPro" id="IPR052336">
    <property type="entry name" value="MlaD_Phospholipid_Transporter"/>
</dbReference>
<protein>
    <submittedName>
        <fullName evidence="3">MCE family protein</fullName>
    </submittedName>
</protein>
<dbReference type="PANTHER" id="PTHR33371">
    <property type="entry name" value="INTERMEMBRANE PHOSPHOLIPID TRANSPORT SYSTEM BINDING PROTEIN MLAD-RELATED"/>
    <property type="match status" value="1"/>
</dbReference>
<feature type="domain" description="Mce/MlaD" evidence="2">
    <location>
        <begin position="49"/>
        <end position="118"/>
    </location>
</feature>
<dbReference type="AlphaFoldDB" id="A0A931N3M6"/>
<keyword evidence="1" id="KW-1133">Transmembrane helix</keyword>
<dbReference type="Proteomes" id="UP000655751">
    <property type="component" value="Unassembled WGS sequence"/>
</dbReference>
<comment type="caution">
    <text evidence="3">The sequence shown here is derived from an EMBL/GenBank/DDBJ whole genome shotgun (WGS) entry which is preliminary data.</text>
</comment>
<name>A0A931N3M6_9NOCA</name>
<evidence type="ECO:0000313" key="4">
    <source>
        <dbReference type="Proteomes" id="UP000655751"/>
    </source>
</evidence>
<dbReference type="PANTHER" id="PTHR33371:SF18">
    <property type="entry name" value="MCE-FAMILY PROTEIN MCE3C"/>
    <property type="match status" value="1"/>
</dbReference>
<keyword evidence="1" id="KW-0472">Membrane</keyword>
<evidence type="ECO:0000259" key="2">
    <source>
        <dbReference type="Pfam" id="PF02470"/>
    </source>
</evidence>
<feature type="transmembrane region" description="Helical" evidence="1">
    <location>
        <begin position="20"/>
        <end position="41"/>
    </location>
</feature>
<dbReference type="RefSeq" id="WP_196149029.1">
    <property type="nucleotide sequence ID" value="NZ_JADMLG010000003.1"/>
</dbReference>
<dbReference type="GO" id="GO:0005576">
    <property type="term" value="C:extracellular region"/>
    <property type="evidence" value="ECO:0007669"/>
    <property type="project" value="TreeGrafter"/>
</dbReference>